<evidence type="ECO:0000313" key="5">
    <source>
        <dbReference type="Proteomes" id="UP000054691"/>
    </source>
</evidence>
<dbReference type="Pfam" id="PF05739">
    <property type="entry name" value="SNARE"/>
    <property type="match status" value="1"/>
</dbReference>
<dbReference type="SUPFAM" id="SSF58038">
    <property type="entry name" value="SNARE fusion complex"/>
    <property type="match status" value="1"/>
</dbReference>
<sequence>MVKYQGELIDNIELNVSKSRVHIDKGNTQLAQAVKRSDKSSFCILFESCDAE</sequence>
<protein>
    <submittedName>
        <fullName evidence="3 4">SNARE domain</fullName>
    </submittedName>
</protein>
<proteinExistence type="inferred from homology"/>
<accession>A0A378J1D2</accession>
<dbReference type="EMBL" id="UGOB01000001">
    <property type="protein sequence ID" value="STX41339.1"/>
    <property type="molecule type" value="Genomic_DNA"/>
</dbReference>
<name>A0A378J1D2_9GAMM</name>
<dbReference type="InterPro" id="IPR000727">
    <property type="entry name" value="T_SNARE_dom"/>
</dbReference>
<dbReference type="AlphaFoldDB" id="A0A378J1D2"/>
<reference evidence="3 5" key="1">
    <citation type="submission" date="2015-11" db="EMBL/GenBank/DDBJ databases">
        <title>Genomic analysis of 38 Legionella species identifies large and diverse effector repertoires.</title>
        <authorList>
            <person name="Burstein D."/>
            <person name="Amaro F."/>
            <person name="Zusman T."/>
            <person name="Lifshitz Z."/>
            <person name="Cohen O."/>
            <person name="Gilbert J.A."/>
            <person name="Pupko T."/>
            <person name="Shuman H.A."/>
            <person name="Segal G."/>
        </authorList>
    </citation>
    <scope>NUCLEOTIDE SEQUENCE [LARGE SCALE GENOMIC DNA]</scope>
    <source>
        <strain evidence="3 5">Lyon 8420412</strain>
    </source>
</reference>
<keyword evidence="5" id="KW-1185">Reference proteome</keyword>
<feature type="domain" description="T-SNARE coiled-coil homology" evidence="2">
    <location>
        <begin position="1"/>
        <end position="33"/>
    </location>
</feature>
<comment type="similarity">
    <text evidence="1">Belongs to the methyl-accepting chemotaxis (MCP) protein family.</text>
</comment>
<evidence type="ECO:0000313" key="3">
    <source>
        <dbReference type="EMBL" id="KTD11569.1"/>
    </source>
</evidence>
<evidence type="ECO:0000259" key="2">
    <source>
        <dbReference type="PROSITE" id="PS50192"/>
    </source>
</evidence>
<dbReference type="Gene3D" id="1.20.5.110">
    <property type="match status" value="1"/>
</dbReference>
<gene>
    <name evidence="3" type="ORF">Lgra_1027</name>
    <name evidence="4" type="ORF">NCTC12388_00211</name>
</gene>
<evidence type="ECO:0000313" key="4">
    <source>
        <dbReference type="EMBL" id="STX41339.1"/>
    </source>
</evidence>
<dbReference type="Proteomes" id="UP000254476">
    <property type="component" value="Unassembled WGS sequence"/>
</dbReference>
<dbReference type="Proteomes" id="UP000054691">
    <property type="component" value="Unassembled WGS sequence"/>
</dbReference>
<dbReference type="EMBL" id="LNYE01000020">
    <property type="protein sequence ID" value="KTD11569.1"/>
    <property type="molecule type" value="Genomic_DNA"/>
</dbReference>
<organism evidence="4 6">
    <name type="scientific">Legionella gratiana</name>
    <dbReference type="NCBI Taxonomy" id="45066"/>
    <lineage>
        <taxon>Bacteria</taxon>
        <taxon>Pseudomonadati</taxon>
        <taxon>Pseudomonadota</taxon>
        <taxon>Gammaproteobacteria</taxon>
        <taxon>Legionellales</taxon>
        <taxon>Legionellaceae</taxon>
        <taxon>Legionella</taxon>
    </lineage>
</organism>
<dbReference type="PROSITE" id="PS50192">
    <property type="entry name" value="T_SNARE"/>
    <property type="match status" value="1"/>
</dbReference>
<reference evidence="4 6" key="2">
    <citation type="submission" date="2018-06" db="EMBL/GenBank/DDBJ databases">
        <authorList>
            <consortium name="Pathogen Informatics"/>
            <person name="Doyle S."/>
        </authorList>
    </citation>
    <scope>NUCLEOTIDE SEQUENCE [LARGE SCALE GENOMIC DNA]</scope>
    <source>
        <strain evidence="4 6">NCTC12388</strain>
    </source>
</reference>
<evidence type="ECO:0000256" key="1">
    <source>
        <dbReference type="ARBA" id="ARBA00029447"/>
    </source>
</evidence>
<dbReference type="RefSeq" id="WP_083502859.1">
    <property type="nucleotide sequence ID" value="NZ_CAAAHW010000006.1"/>
</dbReference>
<evidence type="ECO:0000313" key="6">
    <source>
        <dbReference type="Proteomes" id="UP000254476"/>
    </source>
</evidence>